<dbReference type="GO" id="GO:0016810">
    <property type="term" value="F:hydrolase activity, acting on carbon-nitrogen (but not peptide) bonds"/>
    <property type="evidence" value="ECO:0007669"/>
    <property type="project" value="InterPro"/>
</dbReference>
<dbReference type="PANTHER" id="PTHR22642:SF2">
    <property type="entry name" value="PROTEIN LONG AFTER FAR-RED 3"/>
    <property type="match status" value="1"/>
</dbReference>
<accession>A0A7Y2Q1Y5</accession>
<feature type="domain" description="Amidohydrolase 3" evidence="1">
    <location>
        <begin position="53"/>
        <end position="548"/>
    </location>
</feature>
<dbReference type="SUPFAM" id="SSF51338">
    <property type="entry name" value="Composite domain of metallo-dependent hydrolases"/>
    <property type="match status" value="1"/>
</dbReference>
<dbReference type="SUPFAM" id="SSF51556">
    <property type="entry name" value="Metallo-dependent hydrolases"/>
    <property type="match status" value="1"/>
</dbReference>
<dbReference type="Proteomes" id="UP000543598">
    <property type="component" value="Unassembled WGS sequence"/>
</dbReference>
<dbReference type="EMBL" id="JABEMB010000024">
    <property type="protein sequence ID" value="NNH04857.1"/>
    <property type="molecule type" value="Genomic_DNA"/>
</dbReference>
<dbReference type="Pfam" id="PF07969">
    <property type="entry name" value="Amidohydro_3"/>
    <property type="match status" value="1"/>
</dbReference>
<dbReference type="Gene3D" id="2.30.40.10">
    <property type="entry name" value="Urease, subunit C, domain 1"/>
    <property type="match status" value="1"/>
</dbReference>
<dbReference type="CDD" id="cd01300">
    <property type="entry name" value="YtcJ_like"/>
    <property type="match status" value="1"/>
</dbReference>
<gene>
    <name evidence="2" type="ORF">HLA99_13470</name>
</gene>
<dbReference type="InterPro" id="IPR011059">
    <property type="entry name" value="Metal-dep_hydrolase_composite"/>
</dbReference>
<dbReference type="RefSeq" id="WP_167038371.1">
    <property type="nucleotide sequence ID" value="NZ_BAAANA010000001.1"/>
</dbReference>
<dbReference type="Gene3D" id="3.10.310.70">
    <property type="match status" value="1"/>
</dbReference>
<dbReference type="Gene3D" id="3.20.20.140">
    <property type="entry name" value="Metal-dependent hydrolases"/>
    <property type="match status" value="1"/>
</dbReference>
<organism evidence="2 3">
    <name type="scientific">Microbacterium ulmi</name>
    <dbReference type="NCBI Taxonomy" id="179095"/>
    <lineage>
        <taxon>Bacteria</taxon>
        <taxon>Bacillati</taxon>
        <taxon>Actinomycetota</taxon>
        <taxon>Actinomycetes</taxon>
        <taxon>Micrococcales</taxon>
        <taxon>Microbacteriaceae</taxon>
        <taxon>Microbacterium</taxon>
    </lineage>
</organism>
<dbReference type="InterPro" id="IPR032466">
    <property type="entry name" value="Metal_Hydrolase"/>
</dbReference>
<dbReference type="AlphaFoldDB" id="A0A7Y2Q1Y5"/>
<evidence type="ECO:0000259" key="1">
    <source>
        <dbReference type="Pfam" id="PF07969"/>
    </source>
</evidence>
<sequence length="574" mass="61770">MTSSGPDLIVTGGRVYTATAERPWAEAFAVSGGRILAVGDADDILPLAGAGTEILDVNGLLVMPGLTDVHIHLGLGGSQAAWELPILPTDEAEEIYEKVSDWAQRLGPDEWIVGGIVGSTTMDAIMTTDALARLDEASGGRPLMLRDDSMHNRWVNSRALELMGVTGDTPDPSGGTFVRDARGKLTGVLHEITSARAEAAVAASLTDPRARHRVSYKKAVEIINSYGITAVQDAATMKHGWLALSDLDAAGELSSWVVGSMPNRPFLEEGEYGEELYPSGLAARTTHVRPDFIKFVLDGVPMTRTSAMLHPYVCHQGEDPQFHGDAYWTKEELLAGIEYCYDHGFGGKLHATGDASVRMVLDAVEDVRRRRGPGPIFQIAHVEFIDDSDIPRFAELEVVPDASPYIWYPGVIQESIQNQIPAETVMSSWPTKSLLDSGALLSAGSDWPCVLPTPDPWLAIETLVTRANVDPAVPGELNPSQRLGVEEAVVAFTRNPAKAMGLAEETGTIAPGLSAEFIVLDRDIFAIDPRSIHSTRVLATYFEGVRVFEAAESSEDDVRVPSPAALAGLQKETA</sequence>
<dbReference type="InterPro" id="IPR013108">
    <property type="entry name" value="Amidohydro_3"/>
</dbReference>
<dbReference type="PANTHER" id="PTHR22642">
    <property type="entry name" value="IMIDAZOLONEPROPIONASE"/>
    <property type="match status" value="1"/>
</dbReference>
<keyword evidence="2" id="KW-0378">Hydrolase</keyword>
<proteinExistence type="predicted"/>
<reference evidence="2 3" key="1">
    <citation type="submission" date="2020-05" db="EMBL/GenBank/DDBJ databases">
        <title>MicrobeNet Type strains.</title>
        <authorList>
            <person name="Nicholson A.C."/>
        </authorList>
    </citation>
    <scope>NUCLEOTIDE SEQUENCE [LARGE SCALE GENOMIC DNA]</scope>
    <source>
        <strain evidence="2 3">JCM 14282</strain>
    </source>
</reference>
<evidence type="ECO:0000313" key="3">
    <source>
        <dbReference type="Proteomes" id="UP000543598"/>
    </source>
</evidence>
<dbReference type="InterPro" id="IPR033932">
    <property type="entry name" value="YtcJ-like"/>
</dbReference>
<comment type="caution">
    <text evidence="2">The sequence shown here is derived from an EMBL/GenBank/DDBJ whole genome shotgun (WGS) entry which is preliminary data.</text>
</comment>
<evidence type="ECO:0000313" key="2">
    <source>
        <dbReference type="EMBL" id="NNH04857.1"/>
    </source>
</evidence>
<protein>
    <submittedName>
        <fullName evidence="2">Amidohydrolase</fullName>
    </submittedName>
</protein>
<name>A0A7Y2Q1Y5_9MICO</name>
<keyword evidence="3" id="KW-1185">Reference proteome</keyword>